<dbReference type="Proteomes" id="UP001215598">
    <property type="component" value="Unassembled WGS sequence"/>
</dbReference>
<gene>
    <name evidence="2" type="ORF">B0H16DRAFT_1456390</name>
</gene>
<feature type="compositionally biased region" description="Polar residues" evidence="1">
    <location>
        <begin position="476"/>
        <end position="485"/>
    </location>
</feature>
<feature type="compositionally biased region" description="Basic and acidic residues" evidence="1">
    <location>
        <begin position="719"/>
        <end position="732"/>
    </location>
</feature>
<keyword evidence="3" id="KW-1185">Reference proteome</keyword>
<feature type="region of interest" description="Disordered" evidence="1">
    <location>
        <begin position="135"/>
        <end position="206"/>
    </location>
</feature>
<organism evidence="2 3">
    <name type="scientific">Mycena metata</name>
    <dbReference type="NCBI Taxonomy" id="1033252"/>
    <lineage>
        <taxon>Eukaryota</taxon>
        <taxon>Fungi</taxon>
        <taxon>Dikarya</taxon>
        <taxon>Basidiomycota</taxon>
        <taxon>Agaricomycotina</taxon>
        <taxon>Agaricomycetes</taxon>
        <taxon>Agaricomycetidae</taxon>
        <taxon>Agaricales</taxon>
        <taxon>Marasmiineae</taxon>
        <taxon>Mycenaceae</taxon>
        <taxon>Mycena</taxon>
    </lineage>
</organism>
<feature type="compositionally biased region" description="Gly residues" evidence="1">
    <location>
        <begin position="703"/>
        <end position="714"/>
    </location>
</feature>
<feature type="compositionally biased region" description="Gly residues" evidence="1">
    <location>
        <begin position="514"/>
        <end position="527"/>
    </location>
</feature>
<comment type="caution">
    <text evidence="2">The sequence shown here is derived from an EMBL/GenBank/DDBJ whole genome shotgun (WGS) entry which is preliminary data.</text>
</comment>
<feature type="compositionally biased region" description="Basic and acidic residues" evidence="1">
    <location>
        <begin position="391"/>
        <end position="402"/>
    </location>
</feature>
<feature type="region of interest" description="Disordered" evidence="1">
    <location>
        <begin position="365"/>
        <end position="384"/>
    </location>
</feature>
<feature type="region of interest" description="Disordered" evidence="1">
    <location>
        <begin position="513"/>
        <end position="560"/>
    </location>
</feature>
<sequence length="763" mass="79164">MSSRQVNGRGCPHTDGLLQPLNGMQMHLPHGPDERGERRPGVQDVVPERRRLDGGLGAGVPVVYDGHDGGRDEPAGRGRDEMDGMGGNENDRMQEKSKKDAALARTGNEERRNGPSAALENTMYAHIEGNNASAAAASRTMQMQHDRLPTAPDPSAFRRPHSTAPSADSPPFRLLGLCSPRIAPTPPSASSPSAEHRPPLETDGMGWDGMEERIDAALARAVQAGASGGIIPSAALENTVYKRARTSRGGTLRQHRAPMQVHDNTPPTMPASPSDLAPAPKPRPFQTQDEGKDRKKPNSPPNPHIIHPRTRLHCALMRTPRHRVPERACGEARKGEEDEEAFVEGEGGCRSVYYLRMWEERVAQGKGREGSVGQAKGRRGRRGKGCMWVEEGKGRGKERTGKDAPPAANNVYRPASCVSHPGSTQPSAHPTQLTTHPSPAPTPDITGLNPSGAYASKPAVRAVPITPEESPGHKNTAPQSPNGTKCQGEEEEVRAVQGDEAVVVRDEGVVLPCGGEGGVGEELGAGSGEEEGVGRGGVAGGDAREGGEIGERGGERGEEGVHVRAEGVQQLARGGKVKHKVEIKVKAGAAELEIKGGAGEVKVEGGAGGEGEVEGRELVCEDAVEGAEACGEGGDVGEGALEGQDVLYESEVEVGEVGEVGGDVGADCAEHVQGAGGGGVGVKEGEAALEVCEVGQHQEAEGGEGLGGGGGGGQVQCFEGEREGPAWRETERGSAGTGGGGGHPVVVQARRAGPILSGSSHAS</sequence>
<protein>
    <submittedName>
        <fullName evidence="2">Uncharacterized protein</fullName>
    </submittedName>
</protein>
<proteinExistence type="predicted"/>
<evidence type="ECO:0000256" key="1">
    <source>
        <dbReference type="SAM" id="MobiDB-lite"/>
    </source>
</evidence>
<feature type="compositionally biased region" description="Polar residues" evidence="1">
    <location>
        <begin position="421"/>
        <end position="437"/>
    </location>
</feature>
<feature type="compositionally biased region" description="Basic and acidic residues" evidence="1">
    <location>
        <begin position="89"/>
        <end position="113"/>
    </location>
</feature>
<evidence type="ECO:0000313" key="2">
    <source>
        <dbReference type="EMBL" id="KAJ7761135.1"/>
    </source>
</evidence>
<name>A0AAD7JDN4_9AGAR</name>
<feature type="compositionally biased region" description="Basic and acidic residues" evidence="1">
    <location>
        <begin position="30"/>
        <end position="53"/>
    </location>
</feature>
<feature type="region of interest" description="Disordered" evidence="1">
    <location>
        <begin position="245"/>
        <end position="307"/>
    </location>
</feature>
<feature type="region of interest" description="Disordered" evidence="1">
    <location>
        <begin position="391"/>
        <end position="490"/>
    </location>
</feature>
<evidence type="ECO:0000313" key="3">
    <source>
        <dbReference type="Proteomes" id="UP001215598"/>
    </source>
</evidence>
<feature type="compositionally biased region" description="Basic and acidic residues" evidence="1">
    <location>
        <begin position="65"/>
        <end position="82"/>
    </location>
</feature>
<feature type="region of interest" description="Disordered" evidence="1">
    <location>
        <begin position="1"/>
        <end position="117"/>
    </location>
</feature>
<accession>A0AAD7JDN4</accession>
<dbReference type="EMBL" id="JARKIB010000036">
    <property type="protein sequence ID" value="KAJ7761135.1"/>
    <property type="molecule type" value="Genomic_DNA"/>
</dbReference>
<feature type="region of interest" description="Disordered" evidence="1">
    <location>
        <begin position="700"/>
        <end position="763"/>
    </location>
</feature>
<reference evidence="2" key="1">
    <citation type="submission" date="2023-03" db="EMBL/GenBank/DDBJ databases">
        <title>Massive genome expansion in bonnet fungi (Mycena s.s.) driven by repeated elements and novel gene families across ecological guilds.</title>
        <authorList>
            <consortium name="Lawrence Berkeley National Laboratory"/>
            <person name="Harder C.B."/>
            <person name="Miyauchi S."/>
            <person name="Viragh M."/>
            <person name="Kuo A."/>
            <person name="Thoen E."/>
            <person name="Andreopoulos B."/>
            <person name="Lu D."/>
            <person name="Skrede I."/>
            <person name="Drula E."/>
            <person name="Henrissat B."/>
            <person name="Morin E."/>
            <person name="Kohler A."/>
            <person name="Barry K."/>
            <person name="LaButti K."/>
            <person name="Morin E."/>
            <person name="Salamov A."/>
            <person name="Lipzen A."/>
            <person name="Mereny Z."/>
            <person name="Hegedus B."/>
            <person name="Baldrian P."/>
            <person name="Stursova M."/>
            <person name="Weitz H."/>
            <person name="Taylor A."/>
            <person name="Grigoriev I.V."/>
            <person name="Nagy L.G."/>
            <person name="Martin F."/>
            <person name="Kauserud H."/>
        </authorList>
    </citation>
    <scope>NUCLEOTIDE SEQUENCE</scope>
    <source>
        <strain evidence="2">CBHHK182m</strain>
    </source>
</reference>
<feature type="compositionally biased region" description="Basic and acidic residues" evidence="1">
    <location>
        <begin position="542"/>
        <end position="560"/>
    </location>
</feature>
<dbReference type="AlphaFoldDB" id="A0AAD7JDN4"/>